<protein>
    <recommendedName>
        <fullName evidence="3">Tetratricopeptide repeat protein</fullName>
    </recommendedName>
</protein>
<dbReference type="InterPro" id="IPR011990">
    <property type="entry name" value="TPR-like_helical_dom_sf"/>
</dbReference>
<gene>
    <name evidence="1" type="ORF">OQI_22910</name>
</gene>
<sequence length="249" mass="27230">MPAVGPFDDALEVADRLRLAYAQTGDLTLLRGAVTAAGRARDRYPDSDPHHASALSALCMLHRLSWERERDPGQLDLSLAYGRQAVDASPPGDPELARHMSSLATSLQEAFDHRGRTEDIDEAIALYRGCLDVLATSHPEYAGTESNLANALLRRARGHPDPTALNEAVRYARSALDRTPPDDPMHPVRLVNLGGALAGLARSGQVRHLAEAQQMYEQALREFPSSHPARAAVRDSVRQLRSLRRLLGL</sequence>
<reference evidence="1 2" key="1">
    <citation type="submission" date="2016-12" db="EMBL/GenBank/DDBJ databases">
        <title>Genome Mining:The Detection of Biosynthetic Gene Clusters to Aid in the Expression of Curamycin A produced by Streptomyces sp. strain CZA14.</title>
        <authorList>
            <person name="Durrell K.A."/>
            <person name="Kirby B.M."/>
            <person name="Khan W."/>
            <person name="Mthethwa T."/>
            <person name="Le Roes-Hill M."/>
        </authorList>
    </citation>
    <scope>NUCLEOTIDE SEQUENCE [LARGE SCALE GENOMIC DNA]</scope>
    <source>
        <strain evidence="1 2">CZA14</strain>
    </source>
</reference>
<organism evidence="1 2">
    <name type="scientific">Streptomyces pharetrae CZA14</name>
    <dbReference type="NCBI Taxonomy" id="1144883"/>
    <lineage>
        <taxon>Bacteria</taxon>
        <taxon>Bacillati</taxon>
        <taxon>Actinomycetota</taxon>
        <taxon>Actinomycetes</taxon>
        <taxon>Kitasatosporales</taxon>
        <taxon>Streptomycetaceae</taxon>
        <taxon>Streptomyces</taxon>
    </lineage>
</organism>
<dbReference type="RefSeq" id="WP_086171200.1">
    <property type="nucleotide sequence ID" value="NZ_MRYD01000136.1"/>
</dbReference>
<accession>A0ABX3YFJ8</accession>
<proteinExistence type="predicted"/>
<evidence type="ECO:0000313" key="2">
    <source>
        <dbReference type="Proteomes" id="UP000194266"/>
    </source>
</evidence>
<keyword evidence="2" id="KW-1185">Reference proteome</keyword>
<dbReference type="Gene3D" id="1.25.40.10">
    <property type="entry name" value="Tetratricopeptide repeat domain"/>
    <property type="match status" value="1"/>
</dbReference>
<dbReference type="SUPFAM" id="SSF48452">
    <property type="entry name" value="TPR-like"/>
    <property type="match status" value="1"/>
</dbReference>
<name>A0ABX3YFJ8_9ACTN</name>
<dbReference type="EMBL" id="MRYD01000136">
    <property type="protein sequence ID" value="OSZ58229.1"/>
    <property type="molecule type" value="Genomic_DNA"/>
</dbReference>
<dbReference type="Proteomes" id="UP000194266">
    <property type="component" value="Unassembled WGS sequence"/>
</dbReference>
<evidence type="ECO:0000313" key="1">
    <source>
        <dbReference type="EMBL" id="OSZ58229.1"/>
    </source>
</evidence>
<evidence type="ECO:0008006" key="3">
    <source>
        <dbReference type="Google" id="ProtNLM"/>
    </source>
</evidence>
<comment type="caution">
    <text evidence="1">The sequence shown here is derived from an EMBL/GenBank/DDBJ whole genome shotgun (WGS) entry which is preliminary data.</text>
</comment>